<evidence type="ECO:0000313" key="1">
    <source>
        <dbReference type="EMBL" id="SPC75422.1"/>
    </source>
</evidence>
<protein>
    <submittedName>
        <fullName evidence="1">Uncharacterized protein</fullName>
    </submittedName>
</protein>
<accession>A0A2N9EKT5</accession>
<name>A0A2N9EKT5_FAGSY</name>
<dbReference type="EMBL" id="OIVN01000159">
    <property type="protein sequence ID" value="SPC75422.1"/>
    <property type="molecule type" value="Genomic_DNA"/>
</dbReference>
<reference evidence="1" key="1">
    <citation type="submission" date="2018-02" db="EMBL/GenBank/DDBJ databases">
        <authorList>
            <person name="Cohen D.B."/>
            <person name="Kent A.D."/>
        </authorList>
    </citation>
    <scope>NUCLEOTIDE SEQUENCE</scope>
</reference>
<sequence>MAKKCFKAYYACSYSATLLVATKFNLADNGMCTPSGAIRRTPTLTPANLSASGMENLGGNCKSASLEIPPMVAR</sequence>
<dbReference type="AlphaFoldDB" id="A0A2N9EKT5"/>
<gene>
    <name evidence="1" type="ORF">FSB_LOCUS3304</name>
</gene>
<organism evidence="1">
    <name type="scientific">Fagus sylvatica</name>
    <name type="common">Beechnut</name>
    <dbReference type="NCBI Taxonomy" id="28930"/>
    <lineage>
        <taxon>Eukaryota</taxon>
        <taxon>Viridiplantae</taxon>
        <taxon>Streptophyta</taxon>
        <taxon>Embryophyta</taxon>
        <taxon>Tracheophyta</taxon>
        <taxon>Spermatophyta</taxon>
        <taxon>Magnoliopsida</taxon>
        <taxon>eudicotyledons</taxon>
        <taxon>Gunneridae</taxon>
        <taxon>Pentapetalae</taxon>
        <taxon>rosids</taxon>
        <taxon>fabids</taxon>
        <taxon>Fagales</taxon>
        <taxon>Fagaceae</taxon>
        <taxon>Fagus</taxon>
    </lineage>
</organism>
<proteinExistence type="predicted"/>